<reference evidence="2 3" key="1">
    <citation type="journal article" date="2015" name="Genome Announc.">
        <title>Genomes of Geoalkalibacter ferrihydriticus Z-0531T and Geoalkalibacter subterraneus Red1T, Two Haloalkaliphilic Metal-Reducing Deltaproteobacteria.</title>
        <authorList>
            <person name="Badalamenti J.P."/>
            <person name="Krajmalnik-Brown R."/>
            <person name="Torres C.I."/>
            <person name="Bond D.R."/>
        </authorList>
    </citation>
    <scope>NUCLEOTIDE SEQUENCE [LARGE SCALE GENOMIC DNA]</scope>
    <source>
        <strain evidence="2 3">Red1</strain>
    </source>
</reference>
<evidence type="ECO:0000313" key="2">
    <source>
        <dbReference type="EMBL" id="AJF06513.1"/>
    </source>
</evidence>
<gene>
    <name evidence="2" type="ORF">GSUB_08085</name>
</gene>
<proteinExistence type="predicted"/>
<protein>
    <submittedName>
        <fullName evidence="2">Uncharacterized protein</fullName>
    </submittedName>
</protein>
<name>A0A0B5FGT0_9BACT</name>
<organism evidence="2 3">
    <name type="scientific">Geoalkalibacter subterraneus</name>
    <dbReference type="NCBI Taxonomy" id="483547"/>
    <lineage>
        <taxon>Bacteria</taxon>
        <taxon>Pseudomonadati</taxon>
        <taxon>Thermodesulfobacteriota</taxon>
        <taxon>Desulfuromonadia</taxon>
        <taxon>Desulfuromonadales</taxon>
        <taxon>Geoalkalibacteraceae</taxon>
        <taxon>Geoalkalibacter</taxon>
    </lineage>
</organism>
<evidence type="ECO:0000313" key="3">
    <source>
        <dbReference type="Proteomes" id="UP000035036"/>
    </source>
</evidence>
<feature type="region of interest" description="Disordered" evidence="1">
    <location>
        <begin position="99"/>
        <end position="119"/>
    </location>
</feature>
<accession>A0A0B5FGT0</accession>
<sequence length="119" mass="13556">MEPILTSFSMVIRVGEELSPDGLFHRLMGLWCLAISGGTVSLHTLPRLDGASFIIVCLYLQRVVQNVRDRQLFSFWGTWDREKVYWTLLRPLDDSWKQEKTVGSGLPAMKPKAARSKGF</sequence>
<dbReference type="AlphaFoldDB" id="A0A0B5FGT0"/>
<dbReference type="KEGG" id="gsb:GSUB_08085"/>
<dbReference type="STRING" id="483547.GSUB_08085"/>
<dbReference type="Proteomes" id="UP000035036">
    <property type="component" value="Chromosome"/>
</dbReference>
<evidence type="ECO:0000256" key="1">
    <source>
        <dbReference type="SAM" id="MobiDB-lite"/>
    </source>
</evidence>
<dbReference type="EMBL" id="CP010311">
    <property type="protein sequence ID" value="AJF06513.1"/>
    <property type="molecule type" value="Genomic_DNA"/>
</dbReference>
<keyword evidence="3" id="KW-1185">Reference proteome</keyword>
<dbReference type="HOGENOM" id="CLU_2058018_0_0_7"/>